<dbReference type="Pfam" id="PF08706">
    <property type="entry name" value="D5_N"/>
    <property type="match status" value="1"/>
</dbReference>
<dbReference type="InterPro" id="IPR014818">
    <property type="entry name" value="Phage/plasmid_primase_P4_C"/>
</dbReference>
<dbReference type="InterPro" id="IPR014015">
    <property type="entry name" value="Helicase_SF3_DNA-vir"/>
</dbReference>
<evidence type="ECO:0000256" key="1">
    <source>
        <dbReference type="ARBA" id="ARBA00022741"/>
    </source>
</evidence>
<evidence type="ECO:0000256" key="2">
    <source>
        <dbReference type="ARBA" id="ARBA00022801"/>
    </source>
</evidence>
<dbReference type="InterPro" id="IPR027417">
    <property type="entry name" value="P-loop_NTPase"/>
</dbReference>
<gene>
    <name evidence="5" type="ORF">A5649_13485</name>
</gene>
<dbReference type="SUPFAM" id="SSF52540">
    <property type="entry name" value="P-loop containing nucleoside triphosphate hydrolases"/>
    <property type="match status" value="1"/>
</dbReference>
<dbReference type="InterPro" id="IPR045455">
    <property type="entry name" value="NrS-1_pol-like_helicase"/>
</dbReference>
<dbReference type="NCBIfam" id="TIGR01613">
    <property type="entry name" value="primase_Cterm"/>
    <property type="match status" value="1"/>
</dbReference>
<dbReference type="Proteomes" id="UP000093712">
    <property type="component" value="Unassembled WGS sequence"/>
</dbReference>
<organism evidence="5 6">
    <name type="scientific">Mycolicibacter heraklionensis</name>
    <dbReference type="NCBI Taxonomy" id="512402"/>
    <lineage>
        <taxon>Bacteria</taxon>
        <taxon>Bacillati</taxon>
        <taxon>Actinomycetota</taxon>
        <taxon>Actinomycetes</taxon>
        <taxon>Mycobacteriales</taxon>
        <taxon>Mycobacteriaceae</taxon>
        <taxon>Mycolicibacter</taxon>
    </lineage>
</organism>
<evidence type="ECO:0000259" key="4">
    <source>
        <dbReference type="PROSITE" id="PS51206"/>
    </source>
</evidence>
<comment type="caution">
    <text evidence="5">The sequence shown here is derived from an EMBL/GenBank/DDBJ whole genome shotgun (WGS) entry which is preliminary data.</text>
</comment>
<evidence type="ECO:0000256" key="3">
    <source>
        <dbReference type="ARBA" id="ARBA00022840"/>
    </source>
</evidence>
<protein>
    <recommendedName>
        <fullName evidence="4">SF3 helicase domain-containing protein</fullName>
    </recommendedName>
</protein>
<dbReference type="AlphaFoldDB" id="A0AA91IZS5"/>
<dbReference type="InterPro" id="IPR051620">
    <property type="entry name" value="ORF904-like_C"/>
</dbReference>
<proteinExistence type="predicted"/>
<dbReference type="PANTHER" id="PTHR35372">
    <property type="entry name" value="ATP BINDING PROTEIN-RELATED"/>
    <property type="match status" value="1"/>
</dbReference>
<dbReference type="EMBL" id="LZME01000007">
    <property type="protein sequence ID" value="OBK89485.1"/>
    <property type="molecule type" value="Genomic_DNA"/>
</dbReference>
<evidence type="ECO:0000313" key="5">
    <source>
        <dbReference type="EMBL" id="OBK89485.1"/>
    </source>
</evidence>
<name>A0AA91IZS5_9MYCO</name>
<evidence type="ECO:0000313" key="6">
    <source>
        <dbReference type="Proteomes" id="UP000093712"/>
    </source>
</evidence>
<reference evidence="5 6" key="1">
    <citation type="submission" date="2016-06" db="EMBL/GenBank/DDBJ databases">
        <authorList>
            <person name="Sutton G."/>
            <person name="Brinkac L."/>
            <person name="Sanka R."/>
            <person name="Adams M."/>
            <person name="Lau E."/>
            <person name="Garcia-Basteiro A."/>
            <person name="Lopez-Varela E."/>
            <person name="Palencia S."/>
        </authorList>
    </citation>
    <scope>NUCLEOTIDE SEQUENCE [LARGE SCALE GENOMIC DNA]</scope>
    <source>
        <strain evidence="5 6">1211594.5</strain>
    </source>
</reference>
<dbReference type="InterPro" id="IPR006500">
    <property type="entry name" value="Helicase_put_C_phage/plasmid"/>
</dbReference>
<dbReference type="PANTHER" id="PTHR35372:SF2">
    <property type="entry name" value="SF3 HELICASE DOMAIN-CONTAINING PROTEIN"/>
    <property type="match status" value="1"/>
</dbReference>
<dbReference type="GO" id="GO:0016787">
    <property type="term" value="F:hydrolase activity"/>
    <property type="evidence" value="ECO:0007669"/>
    <property type="project" value="UniProtKB-KW"/>
</dbReference>
<dbReference type="SMART" id="SM00885">
    <property type="entry name" value="D5_N"/>
    <property type="match status" value="1"/>
</dbReference>
<keyword evidence="1" id="KW-0547">Nucleotide-binding</keyword>
<keyword evidence="3" id="KW-0067">ATP-binding</keyword>
<dbReference type="Gene3D" id="3.40.50.300">
    <property type="entry name" value="P-loop containing nucleotide triphosphate hydrolases"/>
    <property type="match status" value="1"/>
</dbReference>
<dbReference type="Pfam" id="PF19263">
    <property type="entry name" value="DUF5906"/>
    <property type="match status" value="1"/>
</dbReference>
<sequence length="464" mass="50884">MVRSGKYAPTSSAVVDPPVERHSGQVRMAYRLAEAYADKLLHVHALGWHTWDGARWVLDTRGAASRAVLEVLRTALVDSVGDDGDRSLRTDVRKCESHNGIQGVLGVAAALEQFAATVQDLDADPYLLNLANGTLDLRTLTLAPHDPRDRITKVARAAHHDAPGDATWRGHIERVIPADDVRSYLQRLAGVALLGRVTEHILPILTGTGANGKSVTYKAFCHALGDYASTAEPDLFMHREGAHPTGEADLMGRRLIVVSESERDRRLAEATMKRLTGGDTIRARRMRQDFFEFEPAHLPLLITNHLPKVSGDDPAIWRRIRVIPFGVEIPPAERDPHLDERLQAEADGVLAWMLAGWADYRQRGGLDEPPSVMAATDAYQLASDAVGRFIAECCNTSPAVKATTSQLFDAWDRWRAADGAEPLSLKAFGQALDLKGYAVHRSNGKKWRLGIALKPEDGDGHDAD</sequence>
<dbReference type="GO" id="GO:0005524">
    <property type="term" value="F:ATP binding"/>
    <property type="evidence" value="ECO:0007669"/>
    <property type="project" value="UniProtKB-KW"/>
</dbReference>
<feature type="domain" description="SF3 helicase" evidence="4">
    <location>
        <begin position="180"/>
        <end position="338"/>
    </location>
</feature>
<keyword evidence="2" id="KW-0378">Hydrolase</keyword>
<dbReference type="PROSITE" id="PS51206">
    <property type="entry name" value="SF3_HELICASE_1"/>
    <property type="match status" value="1"/>
</dbReference>
<accession>A0AA91IZS5</accession>